<evidence type="ECO:0000313" key="2">
    <source>
        <dbReference type="EMBL" id="KAH3842158.1"/>
    </source>
</evidence>
<evidence type="ECO:0000256" key="1">
    <source>
        <dbReference type="SAM" id="MobiDB-lite"/>
    </source>
</evidence>
<organism evidence="2 3">
    <name type="scientific">Dreissena polymorpha</name>
    <name type="common">Zebra mussel</name>
    <name type="synonym">Mytilus polymorpha</name>
    <dbReference type="NCBI Taxonomy" id="45954"/>
    <lineage>
        <taxon>Eukaryota</taxon>
        <taxon>Metazoa</taxon>
        <taxon>Spiralia</taxon>
        <taxon>Lophotrochozoa</taxon>
        <taxon>Mollusca</taxon>
        <taxon>Bivalvia</taxon>
        <taxon>Autobranchia</taxon>
        <taxon>Heteroconchia</taxon>
        <taxon>Euheterodonta</taxon>
        <taxon>Imparidentia</taxon>
        <taxon>Neoheterodontei</taxon>
        <taxon>Myida</taxon>
        <taxon>Dreissenoidea</taxon>
        <taxon>Dreissenidae</taxon>
        <taxon>Dreissena</taxon>
    </lineage>
</organism>
<gene>
    <name evidence="2" type="ORF">DPMN_115652</name>
</gene>
<dbReference type="AlphaFoldDB" id="A0A9D4QT45"/>
<evidence type="ECO:0000313" key="3">
    <source>
        <dbReference type="Proteomes" id="UP000828390"/>
    </source>
</evidence>
<dbReference type="Proteomes" id="UP000828390">
    <property type="component" value="Unassembled WGS sequence"/>
</dbReference>
<protein>
    <submittedName>
        <fullName evidence="2">Uncharacterized protein</fullName>
    </submittedName>
</protein>
<reference evidence="2" key="2">
    <citation type="submission" date="2020-11" db="EMBL/GenBank/DDBJ databases">
        <authorList>
            <person name="McCartney M.A."/>
            <person name="Auch B."/>
            <person name="Kono T."/>
            <person name="Mallez S."/>
            <person name="Becker A."/>
            <person name="Gohl D.M."/>
            <person name="Silverstein K.A.T."/>
            <person name="Koren S."/>
            <person name="Bechman K.B."/>
            <person name="Herman A."/>
            <person name="Abrahante J.E."/>
            <person name="Garbe J."/>
        </authorList>
    </citation>
    <scope>NUCLEOTIDE SEQUENCE</scope>
    <source>
        <strain evidence="2">Duluth1</strain>
        <tissue evidence="2">Whole animal</tissue>
    </source>
</reference>
<reference evidence="2" key="1">
    <citation type="journal article" date="2019" name="bioRxiv">
        <title>The Genome of the Zebra Mussel, Dreissena polymorpha: A Resource for Invasive Species Research.</title>
        <authorList>
            <person name="McCartney M.A."/>
            <person name="Auch B."/>
            <person name="Kono T."/>
            <person name="Mallez S."/>
            <person name="Zhang Y."/>
            <person name="Obille A."/>
            <person name="Becker A."/>
            <person name="Abrahante J.E."/>
            <person name="Garbe J."/>
            <person name="Badalamenti J.P."/>
            <person name="Herman A."/>
            <person name="Mangelson H."/>
            <person name="Liachko I."/>
            <person name="Sullivan S."/>
            <person name="Sone E.D."/>
            <person name="Koren S."/>
            <person name="Silverstein K.A.T."/>
            <person name="Beckman K.B."/>
            <person name="Gohl D.M."/>
        </authorList>
    </citation>
    <scope>NUCLEOTIDE SEQUENCE</scope>
    <source>
        <strain evidence="2">Duluth1</strain>
        <tissue evidence="2">Whole animal</tissue>
    </source>
</reference>
<feature type="compositionally biased region" description="Low complexity" evidence="1">
    <location>
        <begin position="22"/>
        <end position="35"/>
    </location>
</feature>
<dbReference type="EMBL" id="JAIWYP010000004">
    <property type="protein sequence ID" value="KAH3842158.1"/>
    <property type="molecule type" value="Genomic_DNA"/>
</dbReference>
<name>A0A9D4QT45_DREPO</name>
<feature type="region of interest" description="Disordered" evidence="1">
    <location>
        <begin position="1"/>
        <end position="66"/>
    </location>
</feature>
<keyword evidence="3" id="KW-1185">Reference proteome</keyword>
<proteinExistence type="predicted"/>
<accession>A0A9D4QT45</accession>
<feature type="compositionally biased region" description="Basic and acidic residues" evidence="1">
    <location>
        <begin position="56"/>
        <end position="66"/>
    </location>
</feature>
<comment type="caution">
    <text evidence="2">The sequence shown here is derived from an EMBL/GenBank/DDBJ whole genome shotgun (WGS) entry which is preliminary data.</text>
</comment>
<sequence>MSLSKHNHYLKSPDAIPSRLTSGGSPSRSPKRSPSQFESATDGHMSGMRRNLSNKSLDDKVCISDM</sequence>